<evidence type="ECO:0000256" key="8">
    <source>
        <dbReference type="ARBA" id="ARBA00022840"/>
    </source>
</evidence>
<dbReference type="AlphaFoldDB" id="F4PRZ6"/>
<dbReference type="NCBIfam" id="TIGR01499">
    <property type="entry name" value="folC"/>
    <property type="match status" value="1"/>
</dbReference>
<dbReference type="Gene3D" id="3.40.1190.10">
    <property type="entry name" value="Mur-like, catalytic domain"/>
    <property type="match status" value="1"/>
</dbReference>
<evidence type="ECO:0000313" key="15">
    <source>
        <dbReference type="Proteomes" id="UP000007797"/>
    </source>
</evidence>
<keyword evidence="6" id="KW-0479">Metal-binding</keyword>
<proteinExistence type="inferred from homology"/>
<dbReference type="GO" id="GO:0005829">
    <property type="term" value="C:cytosol"/>
    <property type="evidence" value="ECO:0007669"/>
    <property type="project" value="TreeGrafter"/>
</dbReference>
<dbReference type="UniPathway" id="UPA00850"/>
<evidence type="ECO:0000256" key="2">
    <source>
        <dbReference type="ARBA" id="ARBA00008276"/>
    </source>
</evidence>
<keyword evidence="4" id="KW-0554">One-carbon metabolism</keyword>
<feature type="compositionally biased region" description="Low complexity" evidence="13">
    <location>
        <begin position="87"/>
        <end position="101"/>
    </location>
</feature>
<keyword evidence="8" id="KW-0067">ATP-binding</keyword>
<sequence>MLNRSISRTTTLFNININSNCIKQHILNNTNKTEDSWRRSLSTTTTTTTTTRYQHQQQQQKHNILLHHYSNNINNLVGRRMLSNDSNSIQQQTTVNNNSSNTEFLNNIDNNQQHQSSVDKNQKEEELKNKKGSVHGRTFEDAIEKLFSMQSNQKTVESWATSRLNEKNNKDSNNNQGGIGFDIMSEVREYCKILEIDLEKPSVIHIAGTKGKGSTCAMVESMIRNQGFTTGLFTSPHLISPRERIKINGEMVSKEVFTENFWFCWDRLLSKDFQFMVFFRFITMLALRIFQQLNVQCTILEVGIGGRIDSTNVFPKPTVTAITALGYDHMNVLGNTLGEIASEKAGIIKKGCPIFTVDQLPEAMQVIEDTSKRVDAPLNVVPDFGSYHLTGPIGLEGDFQKQNSALAIAVCNAWLVNSKLTSKEQLDTIFSASPSYKDYNVDVNNYQASYFTPLPLGIQKGLEKVEWPGRAQTLVSKDNPLVQFHLDGAHTKESALVCLDWWKEKCHDSDMATTEYILIYNCTGGRNAGVFLEPFTESIERGEIPAFSQLFVPHLDKTNTHIYSKGTTDDNNISIEQTIAAKYIELSPTRPNKVYDCIDIPTTVQTILDYSRDNNGKKIKVLATGSLYIVGGVLQSVTNQSDQYL</sequence>
<organism evidence="14 15">
    <name type="scientific">Cavenderia fasciculata</name>
    <name type="common">Slime mold</name>
    <name type="synonym">Dictyostelium fasciculatum</name>
    <dbReference type="NCBI Taxonomy" id="261658"/>
    <lineage>
        <taxon>Eukaryota</taxon>
        <taxon>Amoebozoa</taxon>
        <taxon>Evosea</taxon>
        <taxon>Eumycetozoa</taxon>
        <taxon>Dictyostelia</taxon>
        <taxon>Acytosteliales</taxon>
        <taxon>Cavenderiaceae</taxon>
        <taxon>Cavenderia</taxon>
    </lineage>
</organism>
<dbReference type="PANTHER" id="PTHR11136">
    <property type="entry name" value="FOLYLPOLYGLUTAMATE SYNTHASE-RELATED"/>
    <property type="match status" value="1"/>
</dbReference>
<dbReference type="OMA" id="ESLDCCM"/>
<evidence type="ECO:0000256" key="10">
    <source>
        <dbReference type="ARBA" id="ARBA00030592"/>
    </source>
</evidence>
<keyword evidence="5" id="KW-0436">Ligase</keyword>
<dbReference type="SUPFAM" id="SSF53244">
    <property type="entry name" value="MurD-like peptide ligases, peptide-binding domain"/>
    <property type="match status" value="1"/>
</dbReference>
<dbReference type="InterPro" id="IPR036565">
    <property type="entry name" value="Mur-like_cat_sf"/>
</dbReference>
<comment type="catalytic activity">
    <reaction evidence="12">
        <text>(6S)-5,6,7,8-tetrahydrofolyl-(gamma-L-Glu)(n) + L-glutamate + ATP = (6S)-5,6,7,8-tetrahydrofolyl-(gamma-L-Glu)(n+1) + ADP + phosphate + H(+)</text>
        <dbReference type="Rhea" id="RHEA:10580"/>
        <dbReference type="Rhea" id="RHEA-COMP:14738"/>
        <dbReference type="Rhea" id="RHEA-COMP:14740"/>
        <dbReference type="ChEBI" id="CHEBI:15378"/>
        <dbReference type="ChEBI" id="CHEBI:29985"/>
        <dbReference type="ChEBI" id="CHEBI:30616"/>
        <dbReference type="ChEBI" id="CHEBI:43474"/>
        <dbReference type="ChEBI" id="CHEBI:141005"/>
        <dbReference type="ChEBI" id="CHEBI:456216"/>
        <dbReference type="EC" id="6.3.2.17"/>
    </reaction>
</comment>
<dbReference type="Gene3D" id="3.90.190.20">
    <property type="entry name" value="Mur ligase, C-terminal domain"/>
    <property type="match status" value="1"/>
</dbReference>
<evidence type="ECO:0000256" key="4">
    <source>
        <dbReference type="ARBA" id="ARBA00022563"/>
    </source>
</evidence>
<dbReference type="InterPro" id="IPR036615">
    <property type="entry name" value="Mur_ligase_C_dom_sf"/>
</dbReference>
<dbReference type="EMBL" id="GL883010">
    <property type="protein sequence ID" value="EGG20594.1"/>
    <property type="molecule type" value="Genomic_DNA"/>
</dbReference>
<keyword evidence="15" id="KW-1185">Reference proteome</keyword>
<gene>
    <name evidence="14" type="primary">folC</name>
    <name evidence="14" type="ORF">DFA_00455</name>
</gene>
<dbReference type="GeneID" id="14872839"/>
<evidence type="ECO:0000256" key="9">
    <source>
        <dbReference type="ARBA" id="ARBA00022842"/>
    </source>
</evidence>
<evidence type="ECO:0000256" key="3">
    <source>
        <dbReference type="ARBA" id="ARBA00013025"/>
    </source>
</evidence>
<feature type="region of interest" description="Disordered" evidence="13">
    <location>
        <begin position="112"/>
        <end position="135"/>
    </location>
</feature>
<comment type="similarity">
    <text evidence="2">Belongs to the folylpolyglutamate synthase family.</text>
</comment>
<dbReference type="PROSITE" id="PS01011">
    <property type="entry name" value="FOLYLPOLYGLU_SYNT_1"/>
    <property type="match status" value="1"/>
</dbReference>
<feature type="region of interest" description="Disordered" evidence="13">
    <location>
        <begin position="87"/>
        <end position="106"/>
    </location>
</feature>
<dbReference type="GO" id="GO:0005739">
    <property type="term" value="C:mitochondrion"/>
    <property type="evidence" value="ECO:0007669"/>
    <property type="project" value="TreeGrafter"/>
</dbReference>
<dbReference type="SUPFAM" id="SSF53623">
    <property type="entry name" value="MurD-like peptide ligases, catalytic domain"/>
    <property type="match status" value="1"/>
</dbReference>
<evidence type="ECO:0000256" key="7">
    <source>
        <dbReference type="ARBA" id="ARBA00022741"/>
    </source>
</evidence>
<name>F4PRZ6_CACFS</name>
<evidence type="ECO:0000256" key="1">
    <source>
        <dbReference type="ARBA" id="ARBA00005150"/>
    </source>
</evidence>
<dbReference type="Proteomes" id="UP000007797">
    <property type="component" value="Unassembled WGS sequence"/>
</dbReference>
<keyword evidence="7" id="KW-0547">Nucleotide-binding</keyword>
<evidence type="ECO:0000256" key="11">
    <source>
        <dbReference type="ARBA" id="ARBA00030876"/>
    </source>
</evidence>
<dbReference type="GO" id="GO:0005524">
    <property type="term" value="F:ATP binding"/>
    <property type="evidence" value="ECO:0007669"/>
    <property type="project" value="UniProtKB-KW"/>
</dbReference>
<dbReference type="PANTHER" id="PTHR11136:SF5">
    <property type="entry name" value="FOLYLPOLYGLUTAMATE SYNTHASE, MITOCHONDRIAL"/>
    <property type="match status" value="1"/>
</dbReference>
<keyword evidence="9" id="KW-0460">Magnesium</keyword>
<dbReference type="GO" id="GO:0004326">
    <property type="term" value="F:tetrahydrofolylpolyglutamate synthase activity"/>
    <property type="evidence" value="ECO:0007669"/>
    <property type="project" value="UniProtKB-EC"/>
</dbReference>
<evidence type="ECO:0000313" key="14">
    <source>
        <dbReference type="EMBL" id="EGG20594.1"/>
    </source>
</evidence>
<dbReference type="GO" id="GO:0046872">
    <property type="term" value="F:metal ion binding"/>
    <property type="evidence" value="ECO:0007669"/>
    <property type="project" value="UniProtKB-KW"/>
</dbReference>
<dbReference type="GO" id="GO:0006730">
    <property type="term" value="P:one-carbon metabolic process"/>
    <property type="evidence" value="ECO:0007669"/>
    <property type="project" value="UniProtKB-KW"/>
</dbReference>
<protein>
    <recommendedName>
        <fullName evidence="3">tetrahydrofolate synthase</fullName>
        <ecNumber evidence="3">6.3.2.17</ecNumber>
    </recommendedName>
    <alternativeName>
        <fullName evidence="11">Folylpoly-gamma-glutamate synthetase</fullName>
    </alternativeName>
    <alternativeName>
        <fullName evidence="10">Tetrahydrofolylpolyglutamate synthase</fullName>
    </alternativeName>
</protein>
<dbReference type="InterPro" id="IPR018109">
    <property type="entry name" value="Folylpolyglutamate_synth_CS"/>
</dbReference>
<dbReference type="EC" id="6.3.2.17" evidence="3"/>
<feature type="compositionally biased region" description="Basic and acidic residues" evidence="13">
    <location>
        <begin position="120"/>
        <end position="129"/>
    </location>
</feature>
<evidence type="ECO:0000256" key="6">
    <source>
        <dbReference type="ARBA" id="ARBA00022723"/>
    </source>
</evidence>
<evidence type="ECO:0000256" key="5">
    <source>
        <dbReference type="ARBA" id="ARBA00022598"/>
    </source>
</evidence>
<accession>F4PRZ6</accession>
<reference evidence="15" key="1">
    <citation type="journal article" date="2011" name="Genome Res.">
        <title>Phylogeny-wide analysis of social amoeba genomes highlights ancient origins for complex intercellular communication.</title>
        <authorList>
            <person name="Heidel A.J."/>
            <person name="Lawal H.M."/>
            <person name="Felder M."/>
            <person name="Schilde C."/>
            <person name="Helps N.R."/>
            <person name="Tunggal B."/>
            <person name="Rivero F."/>
            <person name="John U."/>
            <person name="Schleicher M."/>
            <person name="Eichinger L."/>
            <person name="Platzer M."/>
            <person name="Noegel A.A."/>
            <person name="Schaap P."/>
            <person name="Gloeckner G."/>
        </authorList>
    </citation>
    <scope>NUCLEOTIDE SEQUENCE [LARGE SCALE GENOMIC DNA]</scope>
    <source>
        <strain evidence="15">SH3</strain>
    </source>
</reference>
<evidence type="ECO:0000256" key="13">
    <source>
        <dbReference type="SAM" id="MobiDB-lite"/>
    </source>
</evidence>
<comment type="pathway">
    <text evidence="1">Cofactor biosynthesis; tetrahydrofolylpolyglutamate biosynthesis.</text>
</comment>
<dbReference type="OrthoDB" id="5212574at2759"/>
<dbReference type="InterPro" id="IPR001645">
    <property type="entry name" value="Folylpolyglutamate_synth"/>
</dbReference>
<dbReference type="RefSeq" id="XP_004358444.1">
    <property type="nucleotide sequence ID" value="XM_004358387.1"/>
</dbReference>
<evidence type="ECO:0000256" key="12">
    <source>
        <dbReference type="ARBA" id="ARBA00047493"/>
    </source>
</evidence>
<dbReference type="STRING" id="1054147.F4PRZ6"/>
<dbReference type="KEGG" id="dfa:DFA_00455"/>